<dbReference type="InterPro" id="IPR039422">
    <property type="entry name" value="MarR/SlyA-like"/>
</dbReference>
<evidence type="ECO:0000259" key="1">
    <source>
        <dbReference type="PROSITE" id="PS50995"/>
    </source>
</evidence>
<dbReference type="Gene3D" id="1.10.10.10">
    <property type="entry name" value="Winged helix-like DNA-binding domain superfamily/Winged helix DNA-binding domain"/>
    <property type="match status" value="1"/>
</dbReference>
<dbReference type="PRINTS" id="PR00598">
    <property type="entry name" value="HTHMARR"/>
</dbReference>
<dbReference type="Pfam" id="PF12802">
    <property type="entry name" value="MarR_2"/>
    <property type="match status" value="1"/>
</dbReference>
<dbReference type="PROSITE" id="PS50995">
    <property type="entry name" value="HTH_MARR_2"/>
    <property type="match status" value="1"/>
</dbReference>
<evidence type="ECO:0000313" key="2">
    <source>
        <dbReference type="EMBL" id="BCJ38184.1"/>
    </source>
</evidence>
<dbReference type="KEGG" id="atl:Athai_56870"/>
<protein>
    <recommendedName>
        <fullName evidence="1">HTH marR-type domain-containing protein</fullName>
    </recommendedName>
</protein>
<dbReference type="InterPro" id="IPR036388">
    <property type="entry name" value="WH-like_DNA-bd_sf"/>
</dbReference>
<dbReference type="AlphaFoldDB" id="A0A7R7DUQ0"/>
<dbReference type="SUPFAM" id="SSF46785">
    <property type="entry name" value="Winged helix' DNA-binding domain"/>
    <property type="match status" value="1"/>
</dbReference>
<dbReference type="GO" id="GO:0003700">
    <property type="term" value="F:DNA-binding transcription factor activity"/>
    <property type="evidence" value="ECO:0007669"/>
    <property type="project" value="InterPro"/>
</dbReference>
<name>A0A7R7DUQ0_9ACTN</name>
<accession>A0A7R7DUQ0</accession>
<dbReference type="InterPro" id="IPR000835">
    <property type="entry name" value="HTH_MarR-typ"/>
</dbReference>
<proteinExistence type="predicted"/>
<dbReference type="Proteomes" id="UP000611640">
    <property type="component" value="Chromosome"/>
</dbReference>
<evidence type="ECO:0000313" key="3">
    <source>
        <dbReference type="Proteomes" id="UP000611640"/>
    </source>
</evidence>
<sequence length="151" mass="15906">MQAMTDVKAAPLLGTSAFRLGVVGAVVTERFAAEIAAHDLKPKHVGVLALLGSAPATSQLDLARVMGVAPSLIVRIADHLERLGAVERVRDPVDRRRQALRLTAHGSALLAECTRASREMEDELLAGLSAPDRAAFRTALAQVATNLGLPS</sequence>
<feature type="domain" description="HTH marR-type" evidence="1">
    <location>
        <begin position="1"/>
        <end position="145"/>
    </location>
</feature>
<dbReference type="InterPro" id="IPR036390">
    <property type="entry name" value="WH_DNA-bd_sf"/>
</dbReference>
<reference evidence="2 3" key="1">
    <citation type="submission" date="2020-08" db="EMBL/GenBank/DDBJ databases">
        <title>Whole genome shotgun sequence of Actinocatenispora thailandica NBRC 105041.</title>
        <authorList>
            <person name="Komaki H."/>
            <person name="Tamura T."/>
        </authorList>
    </citation>
    <scope>NUCLEOTIDE SEQUENCE [LARGE SCALE GENOMIC DNA]</scope>
    <source>
        <strain evidence="2 3">NBRC 105041</strain>
    </source>
</reference>
<dbReference type="PANTHER" id="PTHR33164">
    <property type="entry name" value="TRANSCRIPTIONAL REGULATOR, MARR FAMILY"/>
    <property type="match status" value="1"/>
</dbReference>
<keyword evidence="3" id="KW-1185">Reference proteome</keyword>
<organism evidence="2 3">
    <name type="scientific">Actinocatenispora thailandica</name>
    <dbReference type="NCBI Taxonomy" id="227318"/>
    <lineage>
        <taxon>Bacteria</taxon>
        <taxon>Bacillati</taxon>
        <taxon>Actinomycetota</taxon>
        <taxon>Actinomycetes</taxon>
        <taxon>Micromonosporales</taxon>
        <taxon>Micromonosporaceae</taxon>
        <taxon>Actinocatenispora</taxon>
    </lineage>
</organism>
<dbReference type="EMBL" id="AP023355">
    <property type="protein sequence ID" value="BCJ38184.1"/>
    <property type="molecule type" value="Genomic_DNA"/>
</dbReference>
<dbReference type="SMART" id="SM00347">
    <property type="entry name" value="HTH_MARR"/>
    <property type="match status" value="1"/>
</dbReference>
<dbReference type="PANTHER" id="PTHR33164:SF43">
    <property type="entry name" value="HTH-TYPE TRANSCRIPTIONAL REPRESSOR YETL"/>
    <property type="match status" value="1"/>
</dbReference>
<gene>
    <name evidence="2" type="ORF">Athai_56870</name>
</gene>
<dbReference type="GO" id="GO:0006950">
    <property type="term" value="P:response to stress"/>
    <property type="evidence" value="ECO:0007669"/>
    <property type="project" value="TreeGrafter"/>
</dbReference>